<evidence type="ECO:0000313" key="1">
    <source>
        <dbReference type="EMBL" id="KAJ9079554.1"/>
    </source>
</evidence>
<keyword evidence="2" id="KW-1185">Reference proteome</keyword>
<dbReference type="EMBL" id="QTSX02001705">
    <property type="protein sequence ID" value="KAJ9079554.1"/>
    <property type="molecule type" value="Genomic_DNA"/>
</dbReference>
<reference evidence="1" key="1">
    <citation type="submission" date="2022-04" db="EMBL/GenBank/DDBJ databases">
        <title>Genome of the entomopathogenic fungus Entomophthora muscae.</title>
        <authorList>
            <person name="Elya C."/>
            <person name="Lovett B.R."/>
            <person name="Lee E."/>
            <person name="Macias A.M."/>
            <person name="Hajek A.E."/>
            <person name="De Bivort B.L."/>
            <person name="Kasson M.T."/>
            <person name="De Fine Licht H.H."/>
            <person name="Stajich J.E."/>
        </authorList>
    </citation>
    <scope>NUCLEOTIDE SEQUENCE</scope>
    <source>
        <strain evidence="1">Berkeley</strain>
    </source>
</reference>
<dbReference type="Proteomes" id="UP001165960">
    <property type="component" value="Unassembled WGS sequence"/>
</dbReference>
<evidence type="ECO:0000313" key="2">
    <source>
        <dbReference type="Proteomes" id="UP001165960"/>
    </source>
</evidence>
<name>A0ACC2TXS5_9FUNG</name>
<organism evidence="1 2">
    <name type="scientific">Entomophthora muscae</name>
    <dbReference type="NCBI Taxonomy" id="34485"/>
    <lineage>
        <taxon>Eukaryota</taxon>
        <taxon>Fungi</taxon>
        <taxon>Fungi incertae sedis</taxon>
        <taxon>Zoopagomycota</taxon>
        <taxon>Entomophthoromycotina</taxon>
        <taxon>Entomophthoromycetes</taxon>
        <taxon>Entomophthorales</taxon>
        <taxon>Entomophthoraceae</taxon>
        <taxon>Entomophthora</taxon>
    </lineage>
</organism>
<gene>
    <name evidence="1" type="ORF">DSO57_1034349</name>
</gene>
<sequence length="77" mass="8448">MVDSLKGVVRRYGSQELPLPRTALGMGVVAGEYGSGKLISVTDLLARRTLERVTIALSIHQLNRSGRDKFVDMGRFS</sequence>
<proteinExistence type="predicted"/>
<comment type="caution">
    <text evidence="1">The sequence shown here is derived from an EMBL/GenBank/DDBJ whole genome shotgun (WGS) entry which is preliminary data.</text>
</comment>
<protein>
    <submittedName>
        <fullName evidence="1">Uncharacterized protein</fullName>
    </submittedName>
</protein>
<accession>A0ACC2TXS5</accession>